<keyword evidence="3" id="KW-0963">Cytoplasm</keyword>
<comment type="catalytic activity">
    <reaction evidence="3">
        <text>D-glucose + ATP = D-glucose 6-phosphate + ADP + H(+)</text>
        <dbReference type="Rhea" id="RHEA:17825"/>
        <dbReference type="ChEBI" id="CHEBI:4167"/>
        <dbReference type="ChEBI" id="CHEBI:15378"/>
        <dbReference type="ChEBI" id="CHEBI:30616"/>
        <dbReference type="ChEBI" id="CHEBI:61548"/>
        <dbReference type="ChEBI" id="CHEBI:456216"/>
        <dbReference type="EC" id="2.7.1.2"/>
    </reaction>
</comment>
<dbReference type="Pfam" id="PF02685">
    <property type="entry name" value="Glucokinase"/>
    <property type="match status" value="1"/>
</dbReference>
<dbReference type="InterPro" id="IPR003836">
    <property type="entry name" value="Glucokinase"/>
</dbReference>
<dbReference type="PANTHER" id="PTHR47690:SF1">
    <property type="entry name" value="GLUCOKINASE"/>
    <property type="match status" value="1"/>
</dbReference>
<dbReference type="GO" id="GO:0006096">
    <property type="term" value="P:glycolytic process"/>
    <property type="evidence" value="ECO:0007669"/>
    <property type="project" value="UniProtKB-UniRule"/>
</dbReference>
<dbReference type="RefSeq" id="WP_055454909.1">
    <property type="nucleotide sequence ID" value="NZ_CYHE01000003.1"/>
</dbReference>
<dbReference type="GO" id="GO:0004340">
    <property type="term" value="F:glucokinase activity"/>
    <property type="evidence" value="ECO:0007669"/>
    <property type="project" value="UniProtKB-UniRule"/>
</dbReference>
<reference evidence="6" key="1">
    <citation type="submission" date="2015-08" db="EMBL/GenBank/DDBJ databases">
        <authorList>
            <person name="Varghese N."/>
        </authorList>
    </citation>
    <scope>NUCLEOTIDE SEQUENCE [LARGE SCALE GENOMIC DNA]</scope>
    <source>
        <strain evidence="6">DSM 23407</strain>
    </source>
</reference>
<keyword evidence="3" id="KW-0324">Glycolysis</keyword>
<dbReference type="Proteomes" id="UP000183900">
    <property type="component" value="Unassembled WGS sequence"/>
</dbReference>
<dbReference type="AlphaFoldDB" id="A0A0K6HTA4"/>
<evidence type="ECO:0000256" key="3">
    <source>
        <dbReference type="HAMAP-Rule" id="MF_00524"/>
    </source>
</evidence>
<dbReference type="PANTHER" id="PTHR47690">
    <property type="entry name" value="GLUCOKINASE"/>
    <property type="match status" value="1"/>
</dbReference>
<organism evidence="5 6">
    <name type="scientific">Pannonibacter indicus</name>
    <dbReference type="NCBI Taxonomy" id="466044"/>
    <lineage>
        <taxon>Bacteria</taxon>
        <taxon>Pseudomonadati</taxon>
        <taxon>Pseudomonadota</taxon>
        <taxon>Alphaproteobacteria</taxon>
        <taxon>Hyphomicrobiales</taxon>
        <taxon>Stappiaceae</taxon>
        <taxon>Pannonibacter</taxon>
    </lineage>
</organism>
<dbReference type="GO" id="GO:0005524">
    <property type="term" value="F:ATP binding"/>
    <property type="evidence" value="ECO:0007669"/>
    <property type="project" value="UniProtKB-UniRule"/>
</dbReference>
<evidence type="ECO:0000313" key="5">
    <source>
        <dbReference type="EMBL" id="CUA94150.1"/>
    </source>
</evidence>
<gene>
    <name evidence="3" type="primary">glk</name>
    <name evidence="5" type="ORF">Ga0061067_10356</name>
</gene>
<sequence length="342" mass="35297">MSLTETRQRPFDFPVLVGDVGGTNARFALVLDKETPGIKLPSQPTAAHPDINAAIRACLAGQDVPAPRSAVIAVAGPVTGDRIPLTNASWVVEPLQMIAGLGLRDVVILNDFEAQALALPGLSGEDIEQIGGGEPLAGASKFVVGPGTGLGAAAMIYAADTWVPVPGEGGHVELGPVTPEDYEIWPHIPRNGGRIGAEEVLSGTGLPRLAGAVARARKAEPHFTSAADITQAANAGDPVAVETLEIFARCLGRVAGDFALSVLARGGVYIAGGVSSHIAPFLRKGGFRAAFEAKAPHAKLMASIPVFLIHHPNPAVDGLAAYARTPDRFAVGTKGRHWSAQG</sequence>
<dbReference type="HAMAP" id="MF_00524">
    <property type="entry name" value="Glucokinase"/>
    <property type="match status" value="1"/>
</dbReference>
<dbReference type="NCBIfam" id="TIGR00749">
    <property type="entry name" value="glk"/>
    <property type="match status" value="1"/>
</dbReference>
<protein>
    <recommendedName>
        <fullName evidence="3">Glucokinase</fullName>
        <ecNumber evidence="3">2.7.1.2</ecNumber>
    </recommendedName>
    <alternativeName>
        <fullName evidence="3">Glucose kinase</fullName>
    </alternativeName>
</protein>
<dbReference type="Gene3D" id="3.40.367.20">
    <property type="match status" value="1"/>
</dbReference>
<evidence type="ECO:0000256" key="4">
    <source>
        <dbReference type="RuleBase" id="RU004046"/>
    </source>
</evidence>
<comment type="subcellular location">
    <subcellularLocation>
        <location evidence="3">Cytoplasm</location>
    </subcellularLocation>
</comment>
<evidence type="ECO:0000256" key="1">
    <source>
        <dbReference type="ARBA" id="ARBA00022679"/>
    </source>
</evidence>
<name>A0A0K6HTA4_9HYPH</name>
<dbReference type="GO" id="GO:0005829">
    <property type="term" value="C:cytosol"/>
    <property type="evidence" value="ECO:0007669"/>
    <property type="project" value="TreeGrafter"/>
</dbReference>
<dbReference type="Gene3D" id="3.30.420.40">
    <property type="match status" value="1"/>
</dbReference>
<keyword evidence="2 3" id="KW-0418">Kinase</keyword>
<dbReference type="OrthoDB" id="9800595at2"/>
<dbReference type="GO" id="GO:0005536">
    <property type="term" value="F:D-glucose binding"/>
    <property type="evidence" value="ECO:0007669"/>
    <property type="project" value="InterPro"/>
</dbReference>
<proteinExistence type="inferred from homology"/>
<evidence type="ECO:0000256" key="2">
    <source>
        <dbReference type="ARBA" id="ARBA00022777"/>
    </source>
</evidence>
<keyword evidence="3" id="KW-0547">Nucleotide-binding</keyword>
<dbReference type="EC" id="2.7.1.2" evidence="3"/>
<accession>A0A0K6HTA4</accession>
<dbReference type="CDD" id="cd24008">
    <property type="entry name" value="ASKHA_NBD_GLK"/>
    <property type="match status" value="1"/>
</dbReference>
<dbReference type="InterPro" id="IPR050201">
    <property type="entry name" value="Bacterial_glucokinase"/>
</dbReference>
<comment type="similarity">
    <text evidence="3 4">Belongs to the bacterial glucokinase family.</text>
</comment>
<dbReference type="InterPro" id="IPR043129">
    <property type="entry name" value="ATPase_NBD"/>
</dbReference>
<keyword evidence="1 3" id="KW-0808">Transferase</keyword>
<feature type="binding site" evidence="3">
    <location>
        <begin position="18"/>
        <end position="23"/>
    </location>
    <ligand>
        <name>ATP</name>
        <dbReference type="ChEBI" id="CHEBI:30616"/>
    </ligand>
</feature>
<dbReference type="SUPFAM" id="SSF53067">
    <property type="entry name" value="Actin-like ATPase domain"/>
    <property type="match status" value="1"/>
</dbReference>
<evidence type="ECO:0000313" key="6">
    <source>
        <dbReference type="Proteomes" id="UP000183900"/>
    </source>
</evidence>
<keyword evidence="6" id="KW-1185">Reference proteome</keyword>
<keyword evidence="3" id="KW-0067">ATP-binding</keyword>
<dbReference type="EMBL" id="CYHE01000003">
    <property type="protein sequence ID" value="CUA94150.1"/>
    <property type="molecule type" value="Genomic_DNA"/>
</dbReference>